<keyword evidence="2" id="KW-1185">Reference proteome</keyword>
<gene>
    <name evidence="1" type="ORF">A3Q56_04246</name>
</gene>
<proteinExistence type="predicted"/>
<dbReference type="AlphaFoldDB" id="A0A177B165"/>
<reference evidence="1 2" key="1">
    <citation type="submission" date="2016-04" db="EMBL/GenBank/DDBJ databases">
        <title>The genome of Intoshia linei affirms orthonectids as highly simplified spiralians.</title>
        <authorList>
            <person name="Mikhailov K.V."/>
            <person name="Slusarev G.S."/>
            <person name="Nikitin M.A."/>
            <person name="Logacheva M.D."/>
            <person name="Penin A."/>
            <person name="Aleoshin V."/>
            <person name="Panchin Y.V."/>
        </authorList>
    </citation>
    <scope>NUCLEOTIDE SEQUENCE [LARGE SCALE GENOMIC DNA]</scope>
    <source>
        <strain evidence="1">Intl2013</strain>
        <tissue evidence="1">Whole animal</tissue>
    </source>
</reference>
<accession>A0A177B165</accession>
<dbReference type="EMBL" id="LWCA01000531">
    <property type="protein sequence ID" value="OAF68008.1"/>
    <property type="molecule type" value="Genomic_DNA"/>
</dbReference>
<evidence type="ECO:0000313" key="2">
    <source>
        <dbReference type="Proteomes" id="UP000078046"/>
    </source>
</evidence>
<evidence type="ECO:0000313" key="1">
    <source>
        <dbReference type="EMBL" id="OAF68008.1"/>
    </source>
</evidence>
<sequence length="118" mass="13816">MRYRDTDFACSGYSRSSNISRFSRTSTGKTEIGRDLFNIFPWHGIEREYPYAVIVFKEGRKILSSLSREQQIVVSSYIDMVREYTMKRLPGFIDKDHLPRNIITGIMKNELNKRTLLG</sequence>
<dbReference type="Proteomes" id="UP000078046">
    <property type="component" value="Unassembled WGS sequence"/>
</dbReference>
<protein>
    <submittedName>
        <fullName evidence="1">Uncharacterized protein</fullName>
    </submittedName>
</protein>
<organism evidence="1 2">
    <name type="scientific">Intoshia linei</name>
    <dbReference type="NCBI Taxonomy" id="1819745"/>
    <lineage>
        <taxon>Eukaryota</taxon>
        <taxon>Metazoa</taxon>
        <taxon>Spiralia</taxon>
        <taxon>Lophotrochozoa</taxon>
        <taxon>Mesozoa</taxon>
        <taxon>Orthonectida</taxon>
        <taxon>Rhopaluridae</taxon>
        <taxon>Intoshia</taxon>
    </lineage>
</organism>
<comment type="caution">
    <text evidence="1">The sequence shown here is derived from an EMBL/GenBank/DDBJ whole genome shotgun (WGS) entry which is preliminary data.</text>
</comment>
<name>A0A177B165_9BILA</name>